<dbReference type="AlphaFoldDB" id="A0A238KJE0"/>
<keyword evidence="3" id="KW-1185">Reference proteome</keyword>
<evidence type="ECO:0000313" key="3">
    <source>
        <dbReference type="Proteomes" id="UP000203464"/>
    </source>
</evidence>
<organism evidence="2 3">
    <name type="scientific">Octadecabacter ascidiaceicola</name>
    <dbReference type="NCBI Taxonomy" id="1655543"/>
    <lineage>
        <taxon>Bacteria</taxon>
        <taxon>Pseudomonadati</taxon>
        <taxon>Pseudomonadota</taxon>
        <taxon>Alphaproteobacteria</taxon>
        <taxon>Rhodobacterales</taxon>
        <taxon>Roseobacteraceae</taxon>
        <taxon>Octadecabacter</taxon>
    </lineage>
</organism>
<accession>A0A238KJE0</accession>
<keyword evidence="1" id="KW-0812">Transmembrane</keyword>
<evidence type="ECO:0000256" key="1">
    <source>
        <dbReference type="SAM" id="Phobius"/>
    </source>
</evidence>
<evidence type="ECO:0000313" key="2">
    <source>
        <dbReference type="EMBL" id="SMX42818.1"/>
    </source>
</evidence>
<proteinExistence type="predicted"/>
<keyword evidence="1" id="KW-0472">Membrane</keyword>
<dbReference type="OrthoDB" id="7861430at2"/>
<dbReference type="Proteomes" id="UP000203464">
    <property type="component" value="Unassembled WGS sequence"/>
</dbReference>
<dbReference type="EMBL" id="FXYD01000004">
    <property type="protein sequence ID" value="SMX42818.1"/>
    <property type="molecule type" value="Genomic_DNA"/>
</dbReference>
<name>A0A238KJE0_9RHOB</name>
<feature type="transmembrane region" description="Helical" evidence="1">
    <location>
        <begin position="28"/>
        <end position="46"/>
    </location>
</feature>
<protein>
    <submittedName>
        <fullName evidence="2">Uncharacterized protein</fullName>
    </submittedName>
</protein>
<reference evidence="3" key="1">
    <citation type="submission" date="2017-05" db="EMBL/GenBank/DDBJ databases">
        <authorList>
            <person name="Rodrigo-Torres L."/>
            <person name="Arahal R. D."/>
            <person name="Lucena T."/>
        </authorList>
    </citation>
    <scope>NUCLEOTIDE SEQUENCE [LARGE SCALE GENOMIC DNA]</scope>
    <source>
        <strain evidence="3">CECT 8868</strain>
    </source>
</reference>
<sequence length="139" mass="15204">MRAAPQLVAGEEVLHQHVPNLGAFKRTALLMLAITIIPTAVILMLFPDSVWGVAPMFLTCLLLTQERFNLGKYAAWITNKRVILQGDEEVALDDISSVKVSANAVRLEYGPDGQKAKLYYAKDRAALKQLIDGALVAAQ</sequence>
<dbReference type="RefSeq" id="WP_093997187.1">
    <property type="nucleotide sequence ID" value="NZ_FXYD01000004.1"/>
</dbReference>
<keyword evidence="1" id="KW-1133">Transmembrane helix</keyword>
<gene>
    <name evidence="2" type="ORF">OCA8868_02852</name>
</gene>